<dbReference type="SMART" id="SM00042">
    <property type="entry name" value="CUB"/>
    <property type="match status" value="1"/>
</dbReference>
<dbReference type="InterPro" id="IPR000859">
    <property type="entry name" value="CUB_dom"/>
</dbReference>
<feature type="domain" description="Peptidase S1" evidence="7">
    <location>
        <begin position="475"/>
        <end position="700"/>
    </location>
</feature>
<feature type="domain" description="Peptidase S1" evidence="7">
    <location>
        <begin position="204"/>
        <end position="427"/>
    </location>
</feature>
<proteinExistence type="inferred from homology"/>
<feature type="signal peptide" evidence="5">
    <location>
        <begin position="1"/>
        <end position="17"/>
    </location>
</feature>
<dbReference type="Pfam" id="PF00089">
    <property type="entry name" value="Trypsin"/>
    <property type="match status" value="2"/>
</dbReference>
<dbReference type="InterPro" id="IPR009003">
    <property type="entry name" value="Peptidase_S1_PA"/>
</dbReference>
<accession>A0AAN9AG46</accession>
<dbReference type="GO" id="GO:0004252">
    <property type="term" value="F:serine-type endopeptidase activity"/>
    <property type="evidence" value="ECO:0007669"/>
    <property type="project" value="InterPro"/>
</dbReference>
<evidence type="ECO:0000259" key="6">
    <source>
        <dbReference type="PROSITE" id="PS01180"/>
    </source>
</evidence>
<comment type="caution">
    <text evidence="3">Lacks conserved residue(s) required for the propagation of feature annotation.</text>
</comment>
<sequence>MWHLLILTAVALPVARATPLSDLDFSPETREGLLCGNYSIDAGQTLFIKSKRFAQDYPKNHVCDYTFHCTDYASVLVFNCNRFNLQKSSACTKDFVRVYDNNAVNEKFCGTGAPQNVTSGENFIGIKFKTNGDNTVDSGFFCSVKCLHVDDLTTTTTTSTQGPSTTSTTTQSTTSTESTTTTTMPEPDSYTGCQCGVPNRSSRIVGGTETEPGEYPWHVGITPDRLRIPYCGGSLVTSRHVITAASCVHNIPNFDILLGEHDWLEVSHVLIRNPAAVTVHPDYNPSTGENDIAVIELDNPVNLNGDLPISPVCLPSPATDFSGRTAIATGWGVTSETAFQSSSLQEVEVTVTSLADCSSPSLLCAEDPAGGKDTCFGDTGGPLMVDIDGQYVLAGVTPMKSNCARAGTPGKYTKVQNYLSFINDAISGGRFCGDSSTTAVPSTTPGATTAAPASTAAPTTAVTTATTTTAGITQILGLQCACGIPRNPGSVPLTNHPWTVAIVDKSNNLQYCSGTMINTLFILTAASCILSNTANMQIRANAQDINNDDLSDRINRHVASVSVNGDLALIKLDITLSMTNWDGITPACLPSYNPDFTNMPSTHSGYGSAPPSPANSNAVKTVDGYIIWCSYTNKICVQPATTNGFCGADKGGPIVAQRNGRAYLAGIALNDNGCSYSNGMVFQEAAKVSEYYQWIWNNSQAGRFCVL</sequence>
<name>A0AAN9AG46_HALRR</name>
<evidence type="ECO:0000256" key="4">
    <source>
        <dbReference type="SAM" id="MobiDB-lite"/>
    </source>
</evidence>
<dbReference type="PANTHER" id="PTHR24256">
    <property type="entry name" value="TRYPTASE-RELATED"/>
    <property type="match status" value="1"/>
</dbReference>
<feature type="compositionally biased region" description="Low complexity" evidence="4">
    <location>
        <begin position="155"/>
        <end position="183"/>
    </location>
</feature>
<dbReference type="AlphaFoldDB" id="A0AAN9AG46"/>
<dbReference type="Pfam" id="PF00431">
    <property type="entry name" value="CUB"/>
    <property type="match status" value="1"/>
</dbReference>
<comment type="similarity">
    <text evidence="2">Belongs to the peptidase S1 family. CLIP subfamily.</text>
</comment>
<dbReference type="FunFam" id="2.40.10.10:FF:000068">
    <property type="entry name" value="transmembrane protease serine 2"/>
    <property type="match status" value="1"/>
</dbReference>
<dbReference type="InterPro" id="IPR001254">
    <property type="entry name" value="Trypsin_dom"/>
</dbReference>
<evidence type="ECO:0000256" key="2">
    <source>
        <dbReference type="ARBA" id="ARBA00024195"/>
    </source>
</evidence>
<dbReference type="Proteomes" id="UP001381693">
    <property type="component" value="Unassembled WGS sequence"/>
</dbReference>
<dbReference type="CDD" id="cd00190">
    <property type="entry name" value="Tryp_SPc"/>
    <property type="match status" value="1"/>
</dbReference>
<dbReference type="InterPro" id="IPR043504">
    <property type="entry name" value="Peptidase_S1_PA_chymotrypsin"/>
</dbReference>
<evidence type="ECO:0000256" key="1">
    <source>
        <dbReference type="ARBA" id="ARBA00023157"/>
    </source>
</evidence>
<dbReference type="InterPro" id="IPR051487">
    <property type="entry name" value="Ser/Thr_Proteases_Immune/Dev"/>
</dbReference>
<evidence type="ECO:0000313" key="9">
    <source>
        <dbReference type="Proteomes" id="UP001381693"/>
    </source>
</evidence>
<dbReference type="EMBL" id="JAXCGZ010000271">
    <property type="protein sequence ID" value="KAK7086265.1"/>
    <property type="molecule type" value="Genomic_DNA"/>
</dbReference>
<gene>
    <name evidence="8" type="ORF">SK128_005315</name>
</gene>
<reference evidence="8 9" key="1">
    <citation type="submission" date="2023-11" db="EMBL/GenBank/DDBJ databases">
        <title>Halocaridina rubra genome assembly.</title>
        <authorList>
            <person name="Smith C."/>
        </authorList>
    </citation>
    <scope>NUCLEOTIDE SEQUENCE [LARGE SCALE GENOMIC DNA]</scope>
    <source>
        <strain evidence="8">EP-1</strain>
        <tissue evidence="8">Whole</tissue>
    </source>
</reference>
<dbReference type="SUPFAM" id="SSF50494">
    <property type="entry name" value="Trypsin-like serine proteases"/>
    <property type="match status" value="2"/>
</dbReference>
<comment type="caution">
    <text evidence="8">The sequence shown here is derived from an EMBL/GenBank/DDBJ whole genome shotgun (WGS) entry which is preliminary data.</text>
</comment>
<feature type="region of interest" description="Disordered" evidence="4">
    <location>
        <begin position="155"/>
        <end position="191"/>
    </location>
</feature>
<dbReference type="PROSITE" id="PS50240">
    <property type="entry name" value="TRYPSIN_DOM"/>
    <property type="match status" value="2"/>
</dbReference>
<evidence type="ECO:0000256" key="3">
    <source>
        <dbReference type="PROSITE-ProRule" id="PRU00059"/>
    </source>
</evidence>
<dbReference type="InterPro" id="IPR001314">
    <property type="entry name" value="Peptidase_S1A"/>
</dbReference>
<evidence type="ECO:0000313" key="8">
    <source>
        <dbReference type="EMBL" id="KAK7086265.1"/>
    </source>
</evidence>
<keyword evidence="9" id="KW-1185">Reference proteome</keyword>
<dbReference type="GO" id="GO:0006508">
    <property type="term" value="P:proteolysis"/>
    <property type="evidence" value="ECO:0007669"/>
    <property type="project" value="InterPro"/>
</dbReference>
<dbReference type="SMART" id="SM00020">
    <property type="entry name" value="Tryp_SPc"/>
    <property type="match status" value="2"/>
</dbReference>
<feature type="domain" description="CUB" evidence="6">
    <location>
        <begin position="35"/>
        <end position="147"/>
    </location>
</feature>
<dbReference type="InterPro" id="IPR035914">
    <property type="entry name" value="Sperma_CUB_dom_sf"/>
</dbReference>
<keyword evidence="5" id="KW-0732">Signal</keyword>
<dbReference type="CDD" id="cd00041">
    <property type="entry name" value="CUB"/>
    <property type="match status" value="1"/>
</dbReference>
<evidence type="ECO:0000259" key="7">
    <source>
        <dbReference type="PROSITE" id="PS50240"/>
    </source>
</evidence>
<dbReference type="Gene3D" id="2.60.120.290">
    <property type="entry name" value="Spermadhesin, CUB domain"/>
    <property type="match status" value="1"/>
</dbReference>
<dbReference type="PROSITE" id="PS01180">
    <property type="entry name" value="CUB"/>
    <property type="match status" value="1"/>
</dbReference>
<dbReference type="SUPFAM" id="SSF49854">
    <property type="entry name" value="Spermadhesin, CUB domain"/>
    <property type="match status" value="1"/>
</dbReference>
<organism evidence="8 9">
    <name type="scientific">Halocaridina rubra</name>
    <name type="common">Hawaiian red shrimp</name>
    <dbReference type="NCBI Taxonomy" id="373956"/>
    <lineage>
        <taxon>Eukaryota</taxon>
        <taxon>Metazoa</taxon>
        <taxon>Ecdysozoa</taxon>
        <taxon>Arthropoda</taxon>
        <taxon>Crustacea</taxon>
        <taxon>Multicrustacea</taxon>
        <taxon>Malacostraca</taxon>
        <taxon>Eumalacostraca</taxon>
        <taxon>Eucarida</taxon>
        <taxon>Decapoda</taxon>
        <taxon>Pleocyemata</taxon>
        <taxon>Caridea</taxon>
        <taxon>Atyoidea</taxon>
        <taxon>Atyidae</taxon>
        <taxon>Halocaridina</taxon>
    </lineage>
</organism>
<evidence type="ECO:0000256" key="5">
    <source>
        <dbReference type="SAM" id="SignalP"/>
    </source>
</evidence>
<protein>
    <submittedName>
        <fullName evidence="8">Uncharacterized protein</fullName>
    </submittedName>
</protein>
<dbReference type="PRINTS" id="PR00722">
    <property type="entry name" value="CHYMOTRYPSIN"/>
</dbReference>
<dbReference type="Gene3D" id="2.40.10.10">
    <property type="entry name" value="Trypsin-like serine proteases"/>
    <property type="match status" value="2"/>
</dbReference>
<keyword evidence="1" id="KW-1015">Disulfide bond</keyword>
<feature type="chain" id="PRO_5043034928" evidence="5">
    <location>
        <begin position="18"/>
        <end position="707"/>
    </location>
</feature>